<accession>I4CEQ9</accession>
<dbReference type="EMBL" id="CP003360">
    <property type="protein sequence ID" value="AFM28050.1"/>
    <property type="molecule type" value="Genomic_DNA"/>
</dbReference>
<keyword evidence="1" id="KW-0813">Transport</keyword>
<dbReference type="Pfam" id="PF00005">
    <property type="entry name" value="ABC_tran"/>
    <property type="match status" value="1"/>
</dbReference>
<evidence type="ECO:0000259" key="4">
    <source>
        <dbReference type="PROSITE" id="PS50893"/>
    </source>
</evidence>
<keyword evidence="2" id="KW-0547">Nucleotide-binding</keyword>
<feature type="domain" description="ABC transporter" evidence="4">
    <location>
        <begin position="2"/>
        <end position="240"/>
    </location>
</feature>
<dbReference type="InterPro" id="IPR027417">
    <property type="entry name" value="P-loop_NTPase"/>
</dbReference>
<reference evidence="6" key="1">
    <citation type="submission" date="2012-06" db="EMBL/GenBank/DDBJ databases">
        <title>Complete sequence of chromosome of Desulfomonile tiedjei DSM 6799.</title>
        <authorList>
            <person name="Lucas S."/>
            <person name="Copeland A."/>
            <person name="Lapidus A."/>
            <person name="Glavina del Rio T."/>
            <person name="Dalin E."/>
            <person name="Tice H."/>
            <person name="Bruce D."/>
            <person name="Goodwin L."/>
            <person name="Pitluck S."/>
            <person name="Peters L."/>
            <person name="Ovchinnikova G."/>
            <person name="Zeytun A."/>
            <person name="Lu M."/>
            <person name="Kyrpides N."/>
            <person name="Mavromatis K."/>
            <person name="Ivanova N."/>
            <person name="Brettin T."/>
            <person name="Detter J.C."/>
            <person name="Han C."/>
            <person name="Larimer F."/>
            <person name="Land M."/>
            <person name="Hauser L."/>
            <person name="Markowitz V."/>
            <person name="Cheng J.-F."/>
            <person name="Hugenholtz P."/>
            <person name="Woyke T."/>
            <person name="Wu D."/>
            <person name="Spring S."/>
            <person name="Schroeder M."/>
            <person name="Brambilla E."/>
            <person name="Klenk H.-P."/>
            <person name="Eisen J.A."/>
        </authorList>
    </citation>
    <scope>NUCLEOTIDE SEQUENCE [LARGE SCALE GENOMIC DNA]</scope>
    <source>
        <strain evidence="6">ATCC 49306 / DSM 6799 / DCB-1</strain>
    </source>
</reference>
<evidence type="ECO:0000313" key="5">
    <source>
        <dbReference type="EMBL" id="AFM28050.1"/>
    </source>
</evidence>
<keyword evidence="3" id="KW-0067">ATP-binding</keyword>
<dbReference type="KEGG" id="dti:Desti_5465"/>
<dbReference type="Gene3D" id="3.40.50.300">
    <property type="entry name" value="P-loop containing nucleotide triphosphate hydrolases"/>
    <property type="match status" value="1"/>
</dbReference>
<dbReference type="RefSeq" id="WP_014813149.1">
    <property type="nucleotide sequence ID" value="NC_018025.1"/>
</dbReference>
<evidence type="ECO:0000256" key="3">
    <source>
        <dbReference type="ARBA" id="ARBA00022840"/>
    </source>
</evidence>
<evidence type="ECO:0000313" key="6">
    <source>
        <dbReference type="Proteomes" id="UP000006055"/>
    </source>
</evidence>
<dbReference type="PANTHER" id="PTHR42794">
    <property type="entry name" value="HEMIN IMPORT ATP-BINDING PROTEIN HMUV"/>
    <property type="match status" value="1"/>
</dbReference>
<name>I4CEQ9_DESTA</name>
<dbReference type="InterPro" id="IPR017871">
    <property type="entry name" value="ABC_transporter-like_CS"/>
</dbReference>
<dbReference type="CDD" id="cd03214">
    <property type="entry name" value="ABC_Iron-Siderophores_B12_Hemin"/>
    <property type="match status" value="1"/>
</dbReference>
<dbReference type="HOGENOM" id="CLU_000604_1_11_7"/>
<dbReference type="OrthoDB" id="9809450at2"/>
<evidence type="ECO:0000256" key="2">
    <source>
        <dbReference type="ARBA" id="ARBA00022741"/>
    </source>
</evidence>
<dbReference type="PROSITE" id="PS00211">
    <property type="entry name" value="ABC_TRANSPORTER_1"/>
    <property type="match status" value="1"/>
</dbReference>
<dbReference type="GO" id="GO:0016887">
    <property type="term" value="F:ATP hydrolysis activity"/>
    <property type="evidence" value="ECO:0007669"/>
    <property type="project" value="InterPro"/>
</dbReference>
<dbReference type="SUPFAM" id="SSF52540">
    <property type="entry name" value="P-loop containing nucleoside triphosphate hydrolases"/>
    <property type="match status" value="1"/>
</dbReference>
<dbReference type="Proteomes" id="UP000006055">
    <property type="component" value="Chromosome"/>
</dbReference>
<dbReference type="STRING" id="706587.Desti_5465"/>
<keyword evidence="6" id="KW-1185">Reference proteome</keyword>
<evidence type="ECO:0000256" key="1">
    <source>
        <dbReference type="ARBA" id="ARBA00022448"/>
    </source>
</evidence>
<protein>
    <submittedName>
        <fullName evidence="5">ABC-type cobalamin/Fe3+-siderophore transport system, ATPase component</fullName>
    </submittedName>
</protein>
<organism evidence="5 6">
    <name type="scientific">Desulfomonile tiedjei (strain ATCC 49306 / DSM 6799 / DCB-1)</name>
    <dbReference type="NCBI Taxonomy" id="706587"/>
    <lineage>
        <taxon>Bacteria</taxon>
        <taxon>Pseudomonadati</taxon>
        <taxon>Thermodesulfobacteriota</taxon>
        <taxon>Desulfomonilia</taxon>
        <taxon>Desulfomonilales</taxon>
        <taxon>Desulfomonilaceae</taxon>
        <taxon>Desulfomonile</taxon>
    </lineage>
</organism>
<dbReference type="PROSITE" id="PS50893">
    <property type="entry name" value="ABC_TRANSPORTER_2"/>
    <property type="match status" value="1"/>
</dbReference>
<dbReference type="PANTHER" id="PTHR42794:SF2">
    <property type="entry name" value="ABC TRANSPORTER ATP-BINDING PROTEIN"/>
    <property type="match status" value="1"/>
</dbReference>
<dbReference type="eggNOG" id="COG1120">
    <property type="taxonomic scope" value="Bacteria"/>
</dbReference>
<dbReference type="GO" id="GO:0005524">
    <property type="term" value="F:ATP binding"/>
    <property type="evidence" value="ECO:0007669"/>
    <property type="project" value="UniProtKB-KW"/>
</dbReference>
<dbReference type="InterPro" id="IPR003593">
    <property type="entry name" value="AAA+_ATPase"/>
</dbReference>
<sequence length="259" mass="28302">MIAVTDMHYRHPHAAVAVLNGMSFQAKSGQLTAILGPNGSGKTTLFKCISSIWKPQRGDVMYGGESILGTPHSKIARIIAVVPQEHEPPFPYSVLEAVSMGRAAHLGMFSVPSRSDYSKAEEAIARVGVAHLKDRPYTRISGGERQLVLIARALAQEAPVMLLDEPTSHLDFKNQVLVLKKVKEIAEQRKVTALMTIHDPNLAMLFCDRVVMINNGCVVSQGAAHEVITEENLSQVYGIDVSVVPVNGWRVIMPRLCES</sequence>
<dbReference type="SMART" id="SM00382">
    <property type="entry name" value="AAA"/>
    <property type="match status" value="1"/>
</dbReference>
<dbReference type="InterPro" id="IPR003439">
    <property type="entry name" value="ABC_transporter-like_ATP-bd"/>
</dbReference>
<dbReference type="AlphaFoldDB" id="I4CEQ9"/>
<dbReference type="FunFam" id="3.40.50.300:FF:000134">
    <property type="entry name" value="Iron-enterobactin ABC transporter ATP-binding protein"/>
    <property type="match status" value="1"/>
</dbReference>
<gene>
    <name evidence="5" type="ordered locus">Desti_5465</name>
</gene>
<proteinExistence type="predicted"/>